<dbReference type="RefSeq" id="WP_053176227.1">
    <property type="nucleotide sequence ID" value="NZ_LFYT02000003.1"/>
</dbReference>
<dbReference type="Proteomes" id="UP000037507">
    <property type="component" value="Unassembled WGS sequence"/>
</dbReference>
<evidence type="ECO:0000313" key="1">
    <source>
        <dbReference type="EMBL" id="PVE44173.1"/>
    </source>
</evidence>
<proteinExistence type="predicted"/>
<gene>
    <name evidence="1" type="ORF">H663_004285</name>
</gene>
<accession>A0A2T7UHM9</accession>
<dbReference type="Gene3D" id="2.30.110.10">
    <property type="entry name" value="Electron Transport, Fmn-binding Protein, Chain A"/>
    <property type="match status" value="1"/>
</dbReference>
<protein>
    <submittedName>
        <fullName evidence="1">Transcriptional regulator</fullName>
    </submittedName>
</protein>
<keyword evidence="2" id="KW-1185">Reference proteome</keyword>
<comment type="caution">
    <text evidence="1">The sequence shown here is derived from an EMBL/GenBank/DDBJ whole genome shotgun (WGS) entry which is preliminary data.</text>
</comment>
<dbReference type="Pfam" id="PF04299">
    <property type="entry name" value="FMN_bind_2"/>
    <property type="match status" value="1"/>
</dbReference>
<dbReference type="PIRSF" id="PIRSF010372">
    <property type="entry name" value="PaiB"/>
    <property type="match status" value="1"/>
</dbReference>
<dbReference type="PANTHER" id="PTHR35802">
    <property type="entry name" value="PROTEASE SYNTHASE AND SPORULATION PROTEIN PAI 2"/>
    <property type="match status" value="1"/>
</dbReference>
<organism evidence="1 2">
    <name type="scientific">Limnohabitans planktonicus II-D5</name>
    <dbReference type="NCBI Taxonomy" id="1293045"/>
    <lineage>
        <taxon>Bacteria</taxon>
        <taxon>Pseudomonadati</taxon>
        <taxon>Pseudomonadota</taxon>
        <taxon>Betaproteobacteria</taxon>
        <taxon>Burkholderiales</taxon>
        <taxon>Comamonadaceae</taxon>
        <taxon>Limnohabitans</taxon>
    </lineage>
</organism>
<dbReference type="EMBL" id="LFYT02000003">
    <property type="protein sequence ID" value="PVE44173.1"/>
    <property type="molecule type" value="Genomic_DNA"/>
</dbReference>
<dbReference type="PANTHER" id="PTHR35802:SF1">
    <property type="entry name" value="PROTEASE SYNTHASE AND SPORULATION PROTEIN PAI 2"/>
    <property type="match status" value="1"/>
</dbReference>
<dbReference type="InterPro" id="IPR007396">
    <property type="entry name" value="TR_PAI2-type"/>
</dbReference>
<dbReference type="STRING" id="1293045.H663_18755"/>
<dbReference type="InterPro" id="IPR012349">
    <property type="entry name" value="Split_barrel_FMN-bd"/>
</dbReference>
<name>A0A2T7UHM9_9BURK</name>
<dbReference type="SUPFAM" id="SSF50475">
    <property type="entry name" value="FMN-binding split barrel"/>
    <property type="match status" value="1"/>
</dbReference>
<reference evidence="1" key="1">
    <citation type="submission" date="2017-04" db="EMBL/GenBank/DDBJ databases">
        <title>Unexpected and diverse lifestyles within the genus Limnohabitans.</title>
        <authorList>
            <person name="Kasalicky V."/>
            <person name="Mehrshad M."/>
            <person name="Andrei S.-A."/>
            <person name="Salcher M."/>
            <person name="Kratochvilova H."/>
            <person name="Simek K."/>
            <person name="Ghai R."/>
        </authorList>
    </citation>
    <scope>NUCLEOTIDE SEQUENCE [LARGE SCALE GENOMIC DNA]</scope>
    <source>
        <strain evidence="1">II-D5</strain>
    </source>
</reference>
<evidence type="ECO:0000313" key="2">
    <source>
        <dbReference type="Proteomes" id="UP000037507"/>
    </source>
</evidence>
<dbReference type="AlphaFoldDB" id="A0A2T7UHM9"/>
<sequence>MYLPQQFNHPQHAAAIMREHPFASLVSTDGDGFPFVTHLPLKLIEEGGQPVTLLGHCARANPHAKFLQDRPQALVTFIGPQAYMSPAVYPDLQRVPTWTYLAVHARVEARMLDGDDAKDAMLKQMIADHEPAYADQWRALPESYAHGMLNGIVAFELKILDLKTKVKINQHRPEAHAAMHAAYAQGGEQEQALAQWMQRLGMVA</sequence>
<dbReference type="OrthoDB" id="9794948at2"/>